<evidence type="ECO:0000256" key="1">
    <source>
        <dbReference type="SAM" id="Coils"/>
    </source>
</evidence>
<comment type="caution">
    <text evidence="2">The sequence shown here is derived from an EMBL/GenBank/DDBJ whole genome shotgun (WGS) entry which is preliminary data.</text>
</comment>
<protein>
    <submittedName>
        <fullName evidence="2">DUF3450 domain-containing protein</fullName>
    </submittedName>
</protein>
<dbReference type="Proteomes" id="UP000815846">
    <property type="component" value="Unassembled WGS sequence"/>
</dbReference>
<name>A0ABY3MUU7_9GAMM</name>
<dbReference type="InterPro" id="IPR016866">
    <property type="entry name" value="UCP028069"/>
</dbReference>
<feature type="coiled-coil region" evidence="1">
    <location>
        <begin position="103"/>
        <end position="144"/>
    </location>
</feature>
<accession>A0ABY3MUU7</accession>
<reference evidence="2 3" key="1">
    <citation type="submission" date="2019-08" db="EMBL/GenBank/DDBJ databases">
        <title>Microbe sample from Colwellia echini.</title>
        <authorList>
            <person name="Christiansen L."/>
            <person name="Pathiraja D."/>
            <person name="Schultz-Johansen M."/>
            <person name="Choi I.-G."/>
            <person name="Stougaard P."/>
        </authorList>
    </citation>
    <scope>NUCLEOTIDE SEQUENCE [LARGE SCALE GENOMIC DNA]</scope>
    <source>
        <strain evidence="2 3">A3</strain>
    </source>
</reference>
<organism evidence="2 3">
    <name type="scientific">Colwellia echini</name>
    <dbReference type="NCBI Taxonomy" id="1982103"/>
    <lineage>
        <taxon>Bacteria</taxon>
        <taxon>Pseudomonadati</taxon>
        <taxon>Pseudomonadota</taxon>
        <taxon>Gammaproteobacteria</taxon>
        <taxon>Alteromonadales</taxon>
        <taxon>Colwelliaceae</taxon>
        <taxon>Colwellia</taxon>
    </lineage>
</organism>
<evidence type="ECO:0000313" key="3">
    <source>
        <dbReference type="Proteomes" id="UP000815846"/>
    </source>
</evidence>
<gene>
    <name evidence="2" type="ORF">CWS31_012710</name>
</gene>
<proteinExistence type="predicted"/>
<evidence type="ECO:0000313" key="2">
    <source>
        <dbReference type="EMBL" id="TYK64982.1"/>
    </source>
</evidence>
<dbReference type="RefSeq" id="WP_101342629.1">
    <property type="nucleotide sequence ID" value="NZ_PJAI02000015.1"/>
</dbReference>
<keyword evidence="1" id="KW-0175">Coiled coil</keyword>
<keyword evidence="3" id="KW-1185">Reference proteome</keyword>
<sequence>MGKKALSVVVKNILIDGFTSKLRAKYFSVMGSTCGCLLSFSALAVNTAQIEDLTQQWLDIEKQSVQLQTNWQMQQPILRQQITLLNEEKSQLTKMLQVDNSSQAQVEVKRSELLQQQNELEQQQQQLTNQLIVLNKQLLNLNNLLPPPLTDAWQSEDQVLDAEPTTSQQLQVSLAKLDKLNAFNQRISIHEKPLTAPNGNEILVKQFYLGLSSAWFTSANGEYRGWGQATDNGWQWYFDEQLSADAIQQAIAIFEKKQQADFVALPMVLQNKPVNTTNALGKNSTTTESAL</sequence>
<dbReference type="EMBL" id="PJAI02000015">
    <property type="protein sequence ID" value="TYK64982.1"/>
    <property type="molecule type" value="Genomic_DNA"/>
</dbReference>
<dbReference type="Pfam" id="PF11932">
    <property type="entry name" value="DUF3450"/>
    <property type="match status" value="1"/>
</dbReference>